<gene>
    <name evidence="2" type="ORF">TRITD_5Bv1G030540</name>
</gene>
<accession>A0A9R1AH81</accession>
<evidence type="ECO:0000313" key="3">
    <source>
        <dbReference type="Proteomes" id="UP000324705"/>
    </source>
</evidence>
<keyword evidence="3" id="KW-1185">Reference proteome</keyword>
<dbReference type="Gramene" id="TRITD5Bv1G030540.1">
    <property type="protein sequence ID" value="TRITD5Bv1G030540.1"/>
    <property type="gene ID" value="TRITD5Bv1G030540"/>
</dbReference>
<proteinExistence type="predicted"/>
<dbReference type="Proteomes" id="UP000324705">
    <property type="component" value="Chromosome 5B"/>
</dbReference>
<dbReference type="InterPro" id="IPR004330">
    <property type="entry name" value="FAR1_DNA_bnd_dom"/>
</dbReference>
<dbReference type="PANTHER" id="PTHR47482:SF24">
    <property type="entry name" value="PROTEIN FAR1-RELATED SEQUENCE"/>
    <property type="match status" value="1"/>
</dbReference>
<feature type="domain" description="FAR1" evidence="1">
    <location>
        <begin position="66"/>
        <end position="112"/>
    </location>
</feature>
<sequence>MNTSRRSTITGEIDKYQFVCNKFWKPKNDDHGTVTAPNLEMLEDPCEDGNDDDEEDNAIVVANDATEKKKKGKKRKREKIIQTGCKAKMIAKFIDGRWEVTYFIAEHSHPLIDKPSLTKYLRSHQGTPPEEKMFLKNLHKCNLTTGELW</sequence>
<dbReference type="EMBL" id="LT934120">
    <property type="protein sequence ID" value="VAI27790.1"/>
    <property type="molecule type" value="Genomic_DNA"/>
</dbReference>
<evidence type="ECO:0000259" key="1">
    <source>
        <dbReference type="Pfam" id="PF03101"/>
    </source>
</evidence>
<dbReference type="Pfam" id="PF03101">
    <property type="entry name" value="FAR1"/>
    <property type="match status" value="1"/>
</dbReference>
<name>A0A9R1AH81_TRITD</name>
<reference evidence="2 3" key="1">
    <citation type="submission" date="2017-09" db="EMBL/GenBank/DDBJ databases">
        <authorList>
            <consortium name="International Durum Wheat Genome Sequencing Consortium (IDWGSC)"/>
            <person name="Milanesi L."/>
        </authorList>
    </citation>
    <scope>NUCLEOTIDE SEQUENCE [LARGE SCALE GENOMIC DNA]</scope>
    <source>
        <strain evidence="3">cv. Svevo</strain>
    </source>
</reference>
<evidence type="ECO:0000313" key="2">
    <source>
        <dbReference type="EMBL" id="VAI27790.1"/>
    </source>
</evidence>
<protein>
    <recommendedName>
        <fullName evidence="1">FAR1 domain-containing protein</fullName>
    </recommendedName>
</protein>
<dbReference type="PANTHER" id="PTHR47482">
    <property type="entry name" value="OS11G0632001 PROTEIN"/>
    <property type="match status" value="1"/>
</dbReference>
<dbReference type="OMA" id="MLEDPCE"/>
<organism evidence="2 3">
    <name type="scientific">Triticum turgidum subsp. durum</name>
    <name type="common">Durum wheat</name>
    <name type="synonym">Triticum durum</name>
    <dbReference type="NCBI Taxonomy" id="4567"/>
    <lineage>
        <taxon>Eukaryota</taxon>
        <taxon>Viridiplantae</taxon>
        <taxon>Streptophyta</taxon>
        <taxon>Embryophyta</taxon>
        <taxon>Tracheophyta</taxon>
        <taxon>Spermatophyta</taxon>
        <taxon>Magnoliopsida</taxon>
        <taxon>Liliopsida</taxon>
        <taxon>Poales</taxon>
        <taxon>Poaceae</taxon>
        <taxon>BOP clade</taxon>
        <taxon>Pooideae</taxon>
        <taxon>Triticodae</taxon>
        <taxon>Triticeae</taxon>
        <taxon>Triticinae</taxon>
        <taxon>Triticum</taxon>
    </lineage>
</organism>
<dbReference type="AlphaFoldDB" id="A0A9R1AH81"/>